<protein>
    <submittedName>
        <fullName evidence="4">Sigma-70 factor, region 1</fullName>
    </submittedName>
</protein>
<keyword evidence="2" id="KW-0812">Transmembrane</keyword>
<keyword evidence="2" id="KW-1133">Transmembrane helix</keyword>
<dbReference type="InterPro" id="IPR007127">
    <property type="entry name" value="RNA_pol_sigma_70_r1_1"/>
</dbReference>
<dbReference type="Proteomes" id="UP000003947">
    <property type="component" value="Unassembled WGS sequence"/>
</dbReference>
<feature type="domain" description="RNA polymerase sigma factor 70 region 1.1" evidence="3">
    <location>
        <begin position="44"/>
        <end position="93"/>
    </location>
</feature>
<reference evidence="4 5" key="1">
    <citation type="submission" date="2012-02" db="EMBL/GenBank/DDBJ databases">
        <title>Improved High-Quality Draft sequence of Microvirga sp. WSM3557.</title>
        <authorList>
            <consortium name="US DOE Joint Genome Institute"/>
            <person name="Lucas S."/>
            <person name="Han J."/>
            <person name="Lapidus A."/>
            <person name="Cheng J.-F."/>
            <person name="Goodwin L."/>
            <person name="Pitluck S."/>
            <person name="Peters L."/>
            <person name="Zhang X."/>
            <person name="Detter J.C."/>
            <person name="Han C."/>
            <person name="Tapia R."/>
            <person name="Land M."/>
            <person name="Hauser L."/>
            <person name="Kyrpides N."/>
            <person name="Ivanova N."/>
            <person name="Pagani I."/>
            <person name="Brau L."/>
            <person name="Yates R."/>
            <person name="O'Hara G."/>
            <person name="Rui T."/>
            <person name="Howieson J."/>
            <person name="Reeve W."/>
            <person name="Woyke T."/>
        </authorList>
    </citation>
    <scope>NUCLEOTIDE SEQUENCE [LARGE SCALE GENOMIC DNA]</scope>
    <source>
        <strain evidence="4 5">WSM3557</strain>
    </source>
</reference>
<evidence type="ECO:0000256" key="1">
    <source>
        <dbReference type="SAM" id="MobiDB-lite"/>
    </source>
</evidence>
<dbReference type="Gene3D" id="1.10.220.120">
    <property type="entry name" value="Sigma-70 factor, region 1.1"/>
    <property type="match status" value="1"/>
</dbReference>
<evidence type="ECO:0000313" key="4">
    <source>
        <dbReference type="EMBL" id="EIM24564.1"/>
    </source>
</evidence>
<dbReference type="AlphaFoldDB" id="I4YKS2"/>
<gene>
    <name evidence="4" type="ORF">MicloDRAFT_00052790</name>
</gene>
<organism evidence="4 5">
    <name type="scientific">Microvirga lotononidis</name>
    <dbReference type="NCBI Taxonomy" id="864069"/>
    <lineage>
        <taxon>Bacteria</taxon>
        <taxon>Pseudomonadati</taxon>
        <taxon>Pseudomonadota</taxon>
        <taxon>Alphaproteobacteria</taxon>
        <taxon>Hyphomicrobiales</taxon>
        <taxon>Methylobacteriaceae</taxon>
        <taxon>Microvirga</taxon>
    </lineage>
</organism>
<dbReference type="HOGENOM" id="CLU_1501845_0_0_5"/>
<dbReference type="PATRIC" id="fig|864069.3.peg.5683"/>
<feature type="region of interest" description="Disordered" evidence="1">
    <location>
        <begin position="127"/>
        <end position="149"/>
    </location>
</feature>
<dbReference type="EMBL" id="JH660647">
    <property type="protein sequence ID" value="EIM24564.1"/>
    <property type="molecule type" value="Genomic_DNA"/>
</dbReference>
<evidence type="ECO:0000259" key="3">
    <source>
        <dbReference type="Pfam" id="PF03979"/>
    </source>
</evidence>
<dbReference type="eggNOG" id="ENOG5033BFN">
    <property type="taxonomic scope" value="Bacteria"/>
</dbReference>
<keyword evidence="5" id="KW-1185">Reference proteome</keyword>
<keyword evidence="2" id="KW-0472">Membrane</keyword>
<dbReference type="Pfam" id="PF03979">
    <property type="entry name" value="Sigma70_r1_1"/>
    <property type="match status" value="1"/>
</dbReference>
<feature type="transmembrane region" description="Helical" evidence="2">
    <location>
        <begin position="154"/>
        <end position="174"/>
    </location>
</feature>
<evidence type="ECO:0000256" key="2">
    <source>
        <dbReference type="SAM" id="Phobius"/>
    </source>
</evidence>
<proteinExistence type="predicted"/>
<dbReference type="OrthoDB" id="8020532at2"/>
<dbReference type="STRING" id="864069.MicloDRAFT_00052790"/>
<sequence length="179" mass="18956">MSGCNIWSYCRVSSAKLHEAASARFSAHQTKWGRALMQPALDSNTLDRLIALGRQQGHLTNRDLEDNLPIASMSAEDIALIVVQLEETGVSVELDASLVSPDPKPSPAPVRSAVIIPFPDRAAAARMKQRKAPLQKAPASAPAPAKSPGQKSRAAHWAVAVSGLLVLALLVGIVKMLGV</sequence>
<dbReference type="GO" id="GO:0016987">
    <property type="term" value="F:sigma factor activity"/>
    <property type="evidence" value="ECO:0007669"/>
    <property type="project" value="InterPro"/>
</dbReference>
<dbReference type="InterPro" id="IPR042189">
    <property type="entry name" value="RNA_pol_sigma_70_r1_1_sf"/>
</dbReference>
<accession>I4YKS2</accession>
<feature type="compositionally biased region" description="Low complexity" evidence="1">
    <location>
        <begin position="134"/>
        <end position="149"/>
    </location>
</feature>
<dbReference type="GO" id="GO:0003677">
    <property type="term" value="F:DNA binding"/>
    <property type="evidence" value="ECO:0007669"/>
    <property type="project" value="InterPro"/>
</dbReference>
<evidence type="ECO:0000313" key="5">
    <source>
        <dbReference type="Proteomes" id="UP000003947"/>
    </source>
</evidence>
<name>I4YKS2_9HYPH</name>